<sequence>MSWRGDSRAWARVGSFLRSAQRAAFPHAFIAAPFLLGFVGDDFTLFNRWPAARDETGMHRAKSTDGFDMRSS</sequence>
<accession>E6PK46</accession>
<comment type="caution">
    <text evidence="1">The sequence shown here is derived from an EMBL/GenBank/DDBJ whole genome shotgun (WGS) entry which is preliminary data.</text>
</comment>
<proteinExistence type="predicted"/>
<reference evidence="1" key="1">
    <citation type="submission" date="2009-10" db="EMBL/GenBank/DDBJ databases">
        <title>Diversity of trophic interactions inside an arsenic-rich microbial ecosystem.</title>
        <authorList>
            <person name="Bertin P.N."/>
            <person name="Heinrich-Salmeron A."/>
            <person name="Pelletier E."/>
            <person name="Goulhen-Chollet F."/>
            <person name="Arsene-Ploetze F."/>
            <person name="Gallien S."/>
            <person name="Calteau A."/>
            <person name="Vallenet D."/>
            <person name="Casiot C."/>
            <person name="Chane-Woon-Ming B."/>
            <person name="Giloteaux L."/>
            <person name="Barakat M."/>
            <person name="Bonnefoy V."/>
            <person name="Bruneel O."/>
            <person name="Chandler M."/>
            <person name="Cleiss J."/>
            <person name="Duran R."/>
            <person name="Elbaz-Poulichet F."/>
            <person name="Fonknechten N."/>
            <person name="Lauga B."/>
            <person name="Mornico D."/>
            <person name="Ortet P."/>
            <person name="Schaeffer C."/>
            <person name="Siguier P."/>
            <person name="Alexander Thil Smith A."/>
            <person name="Van Dorsselaer A."/>
            <person name="Weissenbach J."/>
            <person name="Medigue C."/>
            <person name="Le Paslier D."/>
        </authorList>
    </citation>
    <scope>NUCLEOTIDE SEQUENCE</scope>
</reference>
<dbReference type="EMBL" id="CABM01000004">
    <property type="protein sequence ID" value="CBH95297.1"/>
    <property type="molecule type" value="Genomic_DNA"/>
</dbReference>
<gene>
    <name evidence="1" type="ORF">CARN2_0687</name>
</gene>
<dbReference type="AlphaFoldDB" id="E6PK46"/>
<protein>
    <submittedName>
        <fullName evidence="1">Uncharacterized protein</fullName>
    </submittedName>
</protein>
<organism evidence="1">
    <name type="scientific">mine drainage metagenome</name>
    <dbReference type="NCBI Taxonomy" id="410659"/>
    <lineage>
        <taxon>unclassified sequences</taxon>
        <taxon>metagenomes</taxon>
        <taxon>ecological metagenomes</taxon>
    </lineage>
</organism>
<evidence type="ECO:0000313" key="1">
    <source>
        <dbReference type="EMBL" id="CBH95297.1"/>
    </source>
</evidence>
<name>E6PK46_9ZZZZ</name>